<dbReference type="PANTHER" id="PTHR24419">
    <property type="entry name" value="INTERLEUKIN-1 RECEPTOR-ASSOCIATED KINASE"/>
    <property type="match status" value="1"/>
</dbReference>
<dbReference type="SMART" id="SM01331">
    <property type="entry name" value="DUF3635"/>
    <property type="match status" value="1"/>
</dbReference>
<dbReference type="GO" id="GO:0072354">
    <property type="term" value="F:histone H3T3 kinase activity"/>
    <property type="evidence" value="ECO:0007669"/>
    <property type="project" value="TreeGrafter"/>
</dbReference>
<feature type="domain" description="Protein kinase" evidence="10">
    <location>
        <begin position="269"/>
        <end position="599"/>
    </location>
</feature>
<feature type="compositionally biased region" description="Basic and acidic residues" evidence="9">
    <location>
        <begin position="134"/>
        <end position="146"/>
    </location>
</feature>
<dbReference type="InterPro" id="IPR000719">
    <property type="entry name" value="Prot_kinase_dom"/>
</dbReference>
<feature type="region of interest" description="Disordered" evidence="9">
    <location>
        <begin position="1"/>
        <end position="91"/>
    </location>
</feature>
<name>A0A8E0VE70_9TREM</name>
<dbReference type="GO" id="GO:0035556">
    <property type="term" value="P:intracellular signal transduction"/>
    <property type="evidence" value="ECO:0007669"/>
    <property type="project" value="TreeGrafter"/>
</dbReference>
<keyword evidence="12" id="KW-1185">Reference proteome</keyword>
<dbReference type="InterPro" id="IPR024604">
    <property type="entry name" value="GSG2_C"/>
</dbReference>
<evidence type="ECO:0000313" key="11">
    <source>
        <dbReference type="EMBL" id="KAA0188127.1"/>
    </source>
</evidence>
<proteinExistence type="predicted"/>
<dbReference type="Proteomes" id="UP000728185">
    <property type="component" value="Unassembled WGS sequence"/>
</dbReference>
<accession>A0A8E0VE70</accession>
<protein>
    <recommendedName>
        <fullName evidence="1">non-specific serine/threonine protein kinase</fullName>
        <ecNumber evidence="1">2.7.11.1</ecNumber>
    </recommendedName>
</protein>
<evidence type="ECO:0000256" key="8">
    <source>
        <dbReference type="ARBA" id="ARBA00048679"/>
    </source>
</evidence>
<feature type="region of interest" description="Disordered" evidence="9">
    <location>
        <begin position="107"/>
        <end position="174"/>
    </location>
</feature>
<dbReference type="GO" id="GO:0000278">
    <property type="term" value="P:mitotic cell cycle"/>
    <property type="evidence" value="ECO:0007669"/>
    <property type="project" value="TreeGrafter"/>
</dbReference>
<dbReference type="GO" id="GO:0005524">
    <property type="term" value="F:ATP binding"/>
    <property type="evidence" value="ECO:0007669"/>
    <property type="project" value="UniProtKB-KW"/>
</dbReference>
<organism evidence="11 12">
    <name type="scientific">Fasciolopsis buskii</name>
    <dbReference type="NCBI Taxonomy" id="27845"/>
    <lineage>
        <taxon>Eukaryota</taxon>
        <taxon>Metazoa</taxon>
        <taxon>Spiralia</taxon>
        <taxon>Lophotrochozoa</taxon>
        <taxon>Platyhelminthes</taxon>
        <taxon>Trematoda</taxon>
        <taxon>Digenea</taxon>
        <taxon>Plagiorchiida</taxon>
        <taxon>Echinostomata</taxon>
        <taxon>Echinostomatoidea</taxon>
        <taxon>Fasciolidae</taxon>
        <taxon>Fasciolopsis</taxon>
    </lineage>
</organism>
<evidence type="ECO:0000256" key="1">
    <source>
        <dbReference type="ARBA" id="ARBA00012513"/>
    </source>
</evidence>
<evidence type="ECO:0000256" key="4">
    <source>
        <dbReference type="ARBA" id="ARBA00022741"/>
    </source>
</evidence>
<evidence type="ECO:0000256" key="2">
    <source>
        <dbReference type="ARBA" id="ARBA00022527"/>
    </source>
</evidence>
<reference evidence="11" key="1">
    <citation type="submission" date="2019-05" db="EMBL/GenBank/DDBJ databases">
        <title>Annotation for the trematode Fasciolopsis buski.</title>
        <authorList>
            <person name="Choi Y.-J."/>
        </authorList>
    </citation>
    <scope>NUCLEOTIDE SEQUENCE</scope>
    <source>
        <strain evidence="11">HT</strain>
        <tissue evidence="11">Whole worm</tissue>
    </source>
</reference>
<dbReference type="OrthoDB" id="21018at2759"/>
<dbReference type="GO" id="GO:0005737">
    <property type="term" value="C:cytoplasm"/>
    <property type="evidence" value="ECO:0007669"/>
    <property type="project" value="TreeGrafter"/>
</dbReference>
<dbReference type="Gene3D" id="3.30.200.20">
    <property type="entry name" value="Phosphorylase Kinase, domain 1"/>
    <property type="match status" value="1"/>
</dbReference>
<dbReference type="Gene3D" id="1.10.510.10">
    <property type="entry name" value="Transferase(Phosphotransferase) domain 1"/>
    <property type="match status" value="1"/>
</dbReference>
<keyword evidence="5 11" id="KW-0418">Kinase</keyword>
<comment type="catalytic activity">
    <reaction evidence="8">
        <text>L-seryl-[protein] + ATP = O-phospho-L-seryl-[protein] + ADP + H(+)</text>
        <dbReference type="Rhea" id="RHEA:17989"/>
        <dbReference type="Rhea" id="RHEA-COMP:9863"/>
        <dbReference type="Rhea" id="RHEA-COMP:11604"/>
        <dbReference type="ChEBI" id="CHEBI:15378"/>
        <dbReference type="ChEBI" id="CHEBI:29999"/>
        <dbReference type="ChEBI" id="CHEBI:30616"/>
        <dbReference type="ChEBI" id="CHEBI:83421"/>
        <dbReference type="ChEBI" id="CHEBI:456216"/>
        <dbReference type="EC" id="2.7.11.1"/>
    </reaction>
</comment>
<keyword evidence="4" id="KW-0547">Nucleotide-binding</keyword>
<dbReference type="GO" id="GO:0005634">
    <property type="term" value="C:nucleus"/>
    <property type="evidence" value="ECO:0007669"/>
    <property type="project" value="TreeGrafter"/>
</dbReference>
<keyword evidence="3" id="KW-0808">Transferase</keyword>
<keyword evidence="2" id="KW-0723">Serine/threonine-protein kinase</keyword>
<sequence length="599" mass="68328">MYNLRNHVIPPTRRKRTLDQVNGLPCTPVTSRKRLKRSESVSSQKENNAPLSGRRPSWSGKPKTEPLKNTNDLGTISENVSSSTPVRPTNFPMTRSAHAAAAAEGIRLTRSQSTRASPFIPSVARARRSRRRSDHPVPHPELRVQLERVPLGNRSVSRPDLLEDSVPNSDRSSPTALLSVEASLASWFSPRRYNAAGKDQAAKLKRLNTRKMEFDLLELSQSVDRDELQMTTESLMNQSMVGDPLEKLLELCGQTEVKPFTECFDEETLEGISKIGEGVYGEVFQSPKGHVIKIFPVAGEDFVNGEKQMTFADVYPEVFVSKKLSELAYKYRRNRSVNFSQMKKATVVCGTLPDAFAISWRKFESQMGSDNECPDFLPPSQQWMVLEFEFAGEPLANVRFNTCREARSVIEQIALSLAAAESALQFEHRDLHWHNILIRPTRQWKLRYRVGGVSYAVFTEGIQVTIIDFTVSRLCHEGNIVYVDMSDSPEIFEGEGDYQFDIYRIMRDNNGQVRCSSFHTRFSKRGNDWRPFHPRTNLYWLHYLMGKLLNETSYPRRDPDSQPVESELRALYDMVLTNNYRSATHLVSSCFYFDTCRIG</sequence>
<dbReference type="InterPro" id="IPR011009">
    <property type="entry name" value="Kinase-like_dom_sf"/>
</dbReference>
<feature type="compositionally biased region" description="Polar residues" evidence="9">
    <location>
        <begin position="67"/>
        <end position="91"/>
    </location>
</feature>
<dbReference type="PANTHER" id="PTHR24419:SF18">
    <property type="entry name" value="SERINE_THREONINE-PROTEIN KINASE HASPIN"/>
    <property type="match status" value="1"/>
</dbReference>
<dbReference type="AlphaFoldDB" id="A0A8E0VE70"/>
<comment type="catalytic activity">
    <reaction evidence="7">
        <text>L-threonyl-[protein] + ATP = O-phospho-L-threonyl-[protein] + ADP + H(+)</text>
        <dbReference type="Rhea" id="RHEA:46608"/>
        <dbReference type="Rhea" id="RHEA-COMP:11060"/>
        <dbReference type="Rhea" id="RHEA-COMP:11605"/>
        <dbReference type="ChEBI" id="CHEBI:15378"/>
        <dbReference type="ChEBI" id="CHEBI:30013"/>
        <dbReference type="ChEBI" id="CHEBI:30616"/>
        <dbReference type="ChEBI" id="CHEBI:61977"/>
        <dbReference type="ChEBI" id="CHEBI:456216"/>
        <dbReference type="EC" id="2.7.11.1"/>
    </reaction>
</comment>
<dbReference type="EC" id="2.7.11.1" evidence="1"/>
<evidence type="ECO:0000256" key="5">
    <source>
        <dbReference type="ARBA" id="ARBA00022777"/>
    </source>
</evidence>
<dbReference type="Pfam" id="PF12330">
    <property type="entry name" value="Haspin_kinase"/>
    <property type="match status" value="1"/>
</dbReference>
<evidence type="ECO:0000256" key="7">
    <source>
        <dbReference type="ARBA" id="ARBA00047899"/>
    </source>
</evidence>
<dbReference type="SUPFAM" id="SSF56112">
    <property type="entry name" value="Protein kinase-like (PK-like)"/>
    <property type="match status" value="1"/>
</dbReference>
<dbReference type="PROSITE" id="PS50011">
    <property type="entry name" value="PROTEIN_KINASE_DOM"/>
    <property type="match status" value="1"/>
</dbReference>
<gene>
    <name evidence="11" type="ORF">FBUS_05958</name>
</gene>
<feature type="compositionally biased region" description="Polar residues" evidence="9">
    <location>
        <begin position="40"/>
        <end position="50"/>
    </location>
</feature>
<evidence type="ECO:0000256" key="6">
    <source>
        <dbReference type="ARBA" id="ARBA00022840"/>
    </source>
</evidence>
<dbReference type="EMBL" id="LUCM01008620">
    <property type="protein sequence ID" value="KAA0188127.1"/>
    <property type="molecule type" value="Genomic_DNA"/>
</dbReference>
<keyword evidence="6" id="KW-0067">ATP-binding</keyword>
<comment type="caution">
    <text evidence="11">The sequence shown here is derived from an EMBL/GenBank/DDBJ whole genome shotgun (WGS) entry which is preliminary data.</text>
</comment>
<evidence type="ECO:0000256" key="3">
    <source>
        <dbReference type="ARBA" id="ARBA00022679"/>
    </source>
</evidence>
<evidence type="ECO:0000256" key="9">
    <source>
        <dbReference type="SAM" id="MobiDB-lite"/>
    </source>
</evidence>
<evidence type="ECO:0000259" key="10">
    <source>
        <dbReference type="PROSITE" id="PS50011"/>
    </source>
</evidence>
<evidence type="ECO:0000313" key="12">
    <source>
        <dbReference type="Proteomes" id="UP000728185"/>
    </source>
</evidence>